<dbReference type="InterPro" id="IPR024156">
    <property type="entry name" value="Small_GTPase_ARF"/>
</dbReference>
<protein>
    <recommendedName>
        <fullName evidence="9">ADP-ribosylation factor</fullName>
    </recommendedName>
</protein>
<dbReference type="NCBIfam" id="TIGR00231">
    <property type="entry name" value="small_GTP"/>
    <property type="match status" value="1"/>
</dbReference>
<evidence type="ECO:0000256" key="3">
    <source>
        <dbReference type="ARBA" id="ARBA00023134"/>
    </source>
</evidence>
<dbReference type="PRINTS" id="PR00328">
    <property type="entry name" value="SAR1GTPBP"/>
</dbReference>
<dbReference type="EMBL" id="CAJZBQ010000010">
    <property type="protein sequence ID" value="CAG9313429.1"/>
    <property type="molecule type" value="Genomic_DNA"/>
</dbReference>
<feature type="binding site" evidence="4">
    <location>
        <begin position="24"/>
        <end position="31"/>
    </location>
    <ligand>
        <name>GTP</name>
        <dbReference type="ChEBI" id="CHEBI:37565"/>
    </ligand>
</feature>
<dbReference type="InterPro" id="IPR006689">
    <property type="entry name" value="Small_GTPase_ARF/SAR"/>
</dbReference>
<dbReference type="GO" id="GO:0046872">
    <property type="term" value="F:metal ion binding"/>
    <property type="evidence" value="ECO:0007669"/>
    <property type="project" value="UniProtKB-KW"/>
</dbReference>
<dbReference type="GO" id="GO:0030010">
    <property type="term" value="P:establishment of cell polarity"/>
    <property type="evidence" value="ECO:0007669"/>
    <property type="project" value="UniProtKB-ARBA"/>
</dbReference>
<dbReference type="Gene3D" id="3.40.50.300">
    <property type="entry name" value="P-loop containing nucleotide triphosphate hydrolases"/>
    <property type="match status" value="1"/>
</dbReference>
<evidence type="ECO:0000256" key="5">
    <source>
        <dbReference type="PIRSR" id="PIRSR606689-2"/>
    </source>
</evidence>
<reference evidence="7" key="1">
    <citation type="submission" date="2021-09" db="EMBL/GenBank/DDBJ databases">
        <authorList>
            <consortium name="AG Swart"/>
            <person name="Singh M."/>
            <person name="Singh A."/>
            <person name="Seah K."/>
            <person name="Emmerich C."/>
        </authorList>
    </citation>
    <scope>NUCLEOTIDE SEQUENCE</scope>
    <source>
        <strain evidence="7">ATCC30299</strain>
    </source>
</reference>
<gene>
    <name evidence="7" type="ORF">BSTOLATCC_MIC8697</name>
</gene>
<feature type="binding site" evidence="5">
    <location>
        <position position="48"/>
    </location>
    <ligand>
        <name>Mg(2+)</name>
        <dbReference type="ChEBI" id="CHEBI:18420"/>
    </ligand>
</feature>
<evidence type="ECO:0000313" key="8">
    <source>
        <dbReference type="Proteomes" id="UP001162131"/>
    </source>
</evidence>
<sequence length="182" mass="21020">MGAKISSLFSRFSKRKNLRILMIGLEGAGKTTILYQMKLHEHMESIPTIGFNVETFYYKNIAITCWDISGGERIRPLWHHYFENTDGVIFVVDSNDRQRIEEAKEELHRASNDTNLENVSFLILSNKNDLPNAMSNSELIDKLDLYMIRGKNWYIQNSCALTGEGLCEGFNWLSDEILSQIY</sequence>
<evidence type="ECO:0000256" key="6">
    <source>
        <dbReference type="RuleBase" id="RU003925"/>
    </source>
</evidence>
<keyword evidence="3 4" id="KW-0342">GTP-binding</keyword>
<dbReference type="FunFam" id="3.40.50.300:FF:000412">
    <property type="entry name" value="ADP-ribosylation factor 1"/>
    <property type="match status" value="1"/>
</dbReference>
<dbReference type="Proteomes" id="UP001162131">
    <property type="component" value="Unassembled WGS sequence"/>
</dbReference>
<dbReference type="InterPro" id="IPR005225">
    <property type="entry name" value="Small_GTP-bd"/>
</dbReference>
<keyword evidence="5" id="KW-0479">Metal-binding</keyword>
<evidence type="ECO:0008006" key="9">
    <source>
        <dbReference type="Google" id="ProtNLM"/>
    </source>
</evidence>
<feature type="binding site" evidence="4">
    <location>
        <begin position="126"/>
        <end position="129"/>
    </location>
    <ligand>
        <name>GTP</name>
        <dbReference type="ChEBI" id="CHEBI:37565"/>
    </ligand>
</feature>
<dbReference type="PROSITE" id="PS51417">
    <property type="entry name" value="ARF"/>
    <property type="match status" value="1"/>
</dbReference>
<comment type="caution">
    <text evidence="7">The sequence shown here is derived from an EMBL/GenBank/DDBJ whole genome shotgun (WGS) entry which is preliminary data.</text>
</comment>
<accession>A0AAU9IEP0</accession>
<organism evidence="7 8">
    <name type="scientific">Blepharisma stoltei</name>
    <dbReference type="NCBI Taxonomy" id="1481888"/>
    <lineage>
        <taxon>Eukaryota</taxon>
        <taxon>Sar</taxon>
        <taxon>Alveolata</taxon>
        <taxon>Ciliophora</taxon>
        <taxon>Postciliodesmatophora</taxon>
        <taxon>Heterotrichea</taxon>
        <taxon>Heterotrichida</taxon>
        <taxon>Blepharismidae</taxon>
        <taxon>Blepharisma</taxon>
    </lineage>
</organism>
<dbReference type="CDD" id="cd00878">
    <property type="entry name" value="Arf_Arl"/>
    <property type="match status" value="1"/>
</dbReference>
<keyword evidence="2 4" id="KW-0547">Nucleotide-binding</keyword>
<dbReference type="AlphaFoldDB" id="A0AAU9IEP0"/>
<evidence type="ECO:0000256" key="4">
    <source>
        <dbReference type="PIRSR" id="PIRSR606689-1"/>
    </source>
</evidence>
<dbReference type="SMART" id="SM00178">
    <property type="entry name" value="SAR"/>
    <property type="match status" value="1"/>
</dbReference>
<keyword evidence="8" id="KW-1185">Reference proteome</keyword>
<comment type="similarity">
    <text evidence="1 6">Belongs to the small GTPase superfamily. Arf family.</text>
</comment>
<dbReference type="SMART" id="SM00177">
    <property type="entry name" value="ARF"/>
    <property type="match status" value="1"/>
</dbReference>
<dbReference type="InterPro" id="IPR027417">
    <property type="entry name" value="P-loop_NTPase"/>
</dbReference>
<name>A0AAU9IEP0_9CILI</name>
<proteinExistence type="inferred from homology"/>
<keyword evidence="5" id="KW-0460">Magnesium</keyword>
<evidence type="ECO:0000256" key="1">
    <source>
        <dbReference type="ARBA" id="ARBA00010290"/>
    </source>
</evidence>
<evidence type="ECO:0000313" key="7">
    <source>
        <dbReference type="EMBL" id="CAG9313429.1"/>
    </source>
</evidence>
<feature type="binding site" evidence="4">
    <location>
        <position position="70"/>
    </location>
    <ligand>
        <name>GTP</name>
        <dbReference type="ChEBI" id="CHEBI:37565"/>
    </ligand>
</feature>
<dbReference type="GO" id="GO:0005525">
    <property type="term" value="F:GTP binding"/>
    <property type="evidence" value="ECO:0007669"/>
    <property type="project" value="UniProtKB-KW"/>
</dbReference>
<dbReference type="PANTHER" id="PTHR11711">
    <property type="entry name" value="ADP RIBOSYLATION FACTOR-RELATED"/>
    <property type="match status" value="1"/>
</dbReference>
<dbReference type="Pfam" id="PF00025">
    <property type="entry name" value="Arf"/>
    <property type="match status" value="1"/>
</dbReference>
<evidence type="ECO:0000256" key="2">
    <source>
        <dbReference type="ARBA" id="ARBA00022741"/>
    </source>
</evidence>
<dbReference type="PROSITE" id="PS51419">
    <property type="entry name" value="RAB"/>
    <property type="match status" value="1"/>
</dbReference>
<dbReference type="GO" id="GO:0003924">
    <property type="term" value="F:GTPase activity"/>
    <property type="evidence" value="ECO:0007669"/>
    <property type="project" value="InterPro"/>
</dbReference>
<dbReference type="SMART" id="SM00175">
    <property type="entry name" value="RAB"/>
    <property type="match status" value="1"/>
</dbReference>
<dbReference type="SUPFAM" id="SSF52540">
    <property type="entry name" value="P-loop containing nucleoside triphosphate hydrolases"/>
    <property type="match status" value="1"/>
</dbReference>
<feature type="binding site" evidence="5">
    <location>
        <position position="31"/>
    </location>
    <ligand>
        <name>Mg(2+)</name>
        <dbReference type="ChEBI" id="CHEBI:18420"/>
    </ligand>
</feature>